<dbReference type="AlphaFoldDB" id="A0AAV2QNA2"/>
<protein>
    <submittedName>
        <fullName evidence="1">Uncharacterized protein</fullName>
    </submittedName>
</protein>
<dbReference type="EMBL" id="CAXKWB010008013">
    <property type="protein sequence ID" value="CAL4089326.1"/>
    <property type="molecule type" value="Genomic_DNA"/>
</dbReference>
<evidence type="ECO:0000313" key="1">
    <source>
        <dbReference type="EMBL" id="CAL4089326.1"/>
    </source>
</evidence>
<sequence length="100" mass="11791">MMFFFFQKSYSAYGFQTGCKKMWGNTGPEHYTFLLHNENNYSNELIYHQSLVHISTLLDHYRYFDFFHNKVPILINDRFCPAWSSIAPGPVLPQATIMSK</sequence>
<keyword evidence="2" id="KW-1185">Reference proteome</keyword>
<dbReference type="Proteomes" id="UP001497623">
    <property type="component" value="Unassembled WGS sequence"/>
</dbReference>
<gene>
    <name evidence="1" type="ORF">MNOR_LOCUS13773</name>
</gene>
<comment type="caution">
    <text evidence="1">The sequence shown here is derived from an EMBL/GenBank/DDBJ whole genome shotgun (WGS) entry which is preliminary data.</text>
</comment>
<accession>A0AAV2QNA2</accession>
<evidence type="ECO:0000313" key="2">
    <source>
        <dbReference type="Proteomes" id="UP001497623"/>
    </source>
</evidence>
<reference evidence="1 2" key="1">
    <citation type="submission" date="2024-05" db="EMBL/GenBank/DDBJ databases">
        <authorList>
            <person name="Wallberg A."/>
        </authorList>
    </citation>
    <scope>NUCLEOTIDE SEQUENCE [LARGE SCALE GENOMIC DNA]</scope>
</reference>
<proteinExistence type="predicted"/>
<name>A0AAV2QNA2_MEGNR</name>
<organism evidence="1 2">
    <name type="scientific">Meganyctiphanes norvegica</name>
    <name type="common">Northern krill</name>
    <name type="synonym">Thysanopoda norvegica</name>
    <dbReference type="NCBI Taxonomy" id="48144"/>
    <lineage>
        <taxon>Eukaryota</taxon>
        <taxon>Metazoa</taxon>
        <taxon>Ecdysozoa</taxon>
        <taxon>Arthropoda</taxon>
        <taxon>Crustacea</taxon>
        <taxon>Multicrustacea</taxon>
        <taxon>Malacostraca</taxon>
        <taxon>Eumalacostraca</taxon>
        <taxon>Eucarida</taxon>
        <taxon>Euphausiacea</taxon>
        <taxon>Euphausiidae</taxon>
        <taxon>Meganyctiphanes</taxon>
    </lineage>
</organism>